<dbReference type="AlphaFoldDB" id="A0A127F974"/>
<keyword evidence="2" id="KW-1185">Reference proteome</keyword>
<gene>
    <name evidence="1" type="ORF">ACG33_03365</name>
</gene>
<proteinExistence type="predicted"/>
<dbReference type="Proteomes" id="UP000070250">
    <property type="component" value="Chromosome"/>
</dbReference>
<name>A0A127F974_STEDE</name>
<accession>A0A127F974</accession>
<evidence type="ECO:0000313" key="2">
    <source>
        <dbReference type="Proteomes" id="UP000070250"/>
    </source>
</evidence>
<reference evidence="1 2" key="1">
    <citation type="submission" date="2015-06" db="EMBL/GenBank/DDBJ databases">
        <title>A Comprehensive Approach to Explore the Metabolic and Phylogenetic Diversity of Bacterial Steroid Degradation in the Environment: Testosterone as an Example.</title>
        <authorList>
            <person name="Yang F.-C."/>
            <person name="Chen Y.-L."/>
            <person name="Yu C.-P."/>
            <person name="Tang S.-L."/>
            <person name="Wang P.-H."/>
            <person name="Ismail W."/>
            <person name="Wang C.-H."/>
            <person name="Yang C.-Y."/>
            <person name="Chiang Y.-R."/>
        </authorList>
    </citation>
    <scope>NUCLEOTIDE SEQUENCE [LARGE SCALE GENOMIC DNA]</scope>
    <source>
        <strain evidence="1 2">DSM 18526</strain>
    </source>
</reference>
<dbReference type="EMBL" id="CP011971">
    <property type="protein sequence ID" value="AMN46158.1"/>
    <property type="molecule type" value="Genomic_DNA"/>
</dbReference>
<dbReference type="KEGG" id="sdf:ACG33_03365"/>
<evidence type="ECO:0000313" key="1">
    <source>
        <dbReference type="EMBL" id="AMN46158.1"/>
    </source>
</evidence>
<protein>
    <submittedName>
        <fullName evidence="1">Uncharacterized protein</fullName>
    </submittedName>
</protein>
<organism evidence="1 2">
    <name type="scientific">Steroidobacter denitrificans</name>
    <dbReference type="NCBI Taxonomy" id="465721"/>
    <lineage>
        <taxon>Bacteria</taxon>
        <taxon>Pseudomonadati</taxon>
        <taxon>Pseudomonadota</taxon>
        <taxon>Gammaproteobacteria</taxon>
        <taxon>Steroidobacterales</taxon>
        <taxon>Steroidobacteraceae</taxon>
        <taxon>Steroidobacter</taxon>
    </lineage>
</organism>
<sequence length="61" mass="6733">MRKLASATDADLTQLKVQYETERAGGVEVAAADLEAIAARIQARGDGPYRRDRLRTIPGYR</sequence>